<evidence type="ECO:0000313" key="1">
    <source>
        <dbReference type="EMBL" id="OHV28882.1"/>
    </source>
</evidence>
<proteinExistence type="predicted"/>
<dbReference type="RefSeq" id="WP_071091471.1">
    <property type="nucleotide sequence ID" value="NZ_MBLM01000169.1"/>
</dbReference>
<protein>
    <recommendedName>
        <fullName evidence="3">Fis family transcriptional regulator</fullName>
    </recommendedName>
</protein>
<comment type="caution">
    <text evidence="1">The sequence shown here is derived from an EMBL/GenBank/DDBJ whole genome shotgun (WGS) entry which is preliminary data.</text>
</comment>
<dbReference type="Proteomes" id="UP000179627">
    <property type="component" value="Unassembled WGS sequence"/>
</dbReference>
<name>A0A1S1Q6Y9_9ACTN</name>
<gene>
    <name evidence="1" type="ORF">CC117_29620</name>
</gene>
<dbReference type="AlphaFoldDB" id="A0A1S1Q6Y9"/>
<dbReference type="OrthoDB" id="3827359at2"/>
<evidence type="ECO:0008006" key="3">
    <source>
        <dbReference type="Google" id="ProtNLM"/>
    </source>
</evidence>
<reference evidence="2" key="1">
    <citation type="submission" date="2016-07" db="EMBL/GenBank/DDBJ databases">
        <title>Sequence Frankia sp. strain CcI1.17.</title>
        <authorList>
            <person name="Ghodhbane-Gtari F."/>
            <person name="Swanson E."/>
            <person name="Gueddou A."/>
            <person name="Morris K."/>
            <person name="Hezbri K."/>
            <person name="Ktari A."/>
            <person name="Nouioui I."/>
            <person name="Abebe-Akele F."/>
            <person name="Simpson S."/>
            <person name="Thomas K."/>
            <person name="Gtari M."/>
            <person name="Tisa L.S."/>
            <person name="Hurst S."/>
        </authorList>
    </citation>
    <scope>NUCLEOTIDE SEQUENCE [LARGE SCALE GENOMIC DNA]</scope>
    <source>
        <strain evidence="2">Cc1.17</strain>
    </source>
</reference>
<keyword evidence="2" id="KW-1185">Reference proteome</keyword>
<accession>A0A1S1Q6Y9</accession>
<evidence type="ECO:0000313" key="2">
    <source>
        <dbReference type="Proteomes" id="UP000179627"/>
    </source>
</evidence>
<sequence>MRWEDLFSDLELQWEAAEAAELEAEIADRSRREAAYLRMLDRMRPAVGAEVRCLLRGGPGPLAITGRLSALGVDWLLVSETGSTEVLVPRASLLAVRGLTTISAQPGHEGRLAARLDLRHVVRGLVRDRSVCAVALLGGAVLTGTLLRVGADFLELAEHPLGEFARRNDVRSGWTVPFDGLAYIRRS</sequence>
<organism evidence="1 2">
    <name type="scientific">Parafrankia colletiae</name>
    <dbReference type="NCBI Taxonomy" id="573497"/>
    <lineage>
        <taxon>Bacteria</taxon>
        <taxon>Bacillati</taxon>
        <taxon>Actinomycetota</taxon>
        <taxon>Actinomycetes</taxon>
        <taxon>Frankiales</taxon>
        <taxon>Frankiaceae</taxon>
        <taxon>Parafrankia</taxon>
    </lineage>
</organism>
<dbReference type="EMBL" id="MBLM01000169">
    <property type="protein sequence ID" value="OHV28882.1"/>
    <property type="molecule type" value="Genomic_DNA"/>
</dbReference>